<evidence type="ECO:0000313" key="3">
    <source>
        <dbReference type="Proteomes" id="UP000032305"/>
    </source>
</evidence>
<comment type="caution">
    <text evidence="2">The sequence shown here is derived from an EMBL/GenBank/DDBJ whole genome shotgun (WGS) entry which is preliminary data.</text>
</comment>
<accession>A0A0A1WAF2</accession>
<protein>
    <submittedName>
        <fullName evidence="2">Uncharacterized protein</fullName>
    </submittedName>
</protein>
<proteinExistence type="predicted"/>
<reference evidence="2 3" key="1">
    <citation type="submission" date="2014-11" db="EMBL/GenBank/DDBJ databases">
        <title>Whole genome shotgun sequence of Sphingomonas parapaucimobilis NBRC 15100.</title>
        <authorList>
            <person name="Katano-Makiyama Y."/>
            <person name="Hosoyama A."/>
            <person name="Hashimoto M."/>
            <person name="Hosoyama Y."/>
            <person name="Noguchi M."/>
            <person name="Numata M."/>
            <person name="Tsuchikane K."/>
            <person name="Hirakata S."/>
            <person name="Uohara A."/>
            <person name="Shimodaira J."/>
            <person name="Ohji S."/>
            <person name="Ichikawa N."/>
            <person name="Kimura A."/>
            <person name="Yamazoe A."/>
            <person name="Fujita N."/>
        </authorList>
    </citation>
    <scope>NUCLEOTIDE SEQUENCE [LARGE SCALE GENOMIC DNA]</scope>
    <source>
        <strain evidence="2 3">NBRC 15100</strain>
    </source>
</reference>
<keyword evidence="1" id="KW-0732">Signal</keyword>
<evidence type="ECO:0000313" key="2">
    <source>
        <dbReference type="EMBL" id="GAM01909.1"/>
    </source>
</evidence>
<dbReference type="EMBL" id="BBPI01000069">
    <property type="protein sequence ID" value="GAM01909.1"/>
    <property type="molecule type" value="Genomic_DNA"/>
</dbReference>
<feature type="chain" id="PRO_5001982019" evidence="1">
    <location>
        <begin position="22"/>
        <end position="94"/>
    </location>
</feature>
<keyword evidence="3" id="KW-1185">Reference proteome</keyword>
<feature type="signal peptide" evidence="1">
    <location>
        <begin position="1"/>
        <end position="21"/>
    </location>
</feature>
<dbReference type="AlphaFoldDB" id="A0A0A1WAF2"/>
<sequence>MTTIYTATATNSGFFMALATAADSADAARATFLASDLMNAPADEGGAYTLADDLTARVADEDGDIDLGVTSYIGDPADILAAPGTVELLQSGVA</sequence>
<name>A0A0A1WAF2_9SPHN</name>
<dbReference type="Proteomes" id="UP000032305">
    <property type="component" value="Unassembled WGS sequence"/>
</dbReference>
<gene>
    <name evidence="2" type="ORF">SP5_069_01530</name>
</gene>
<organism evidence="2 3">
    <name type="scientific">Sphingomonas parapaucimobilis NBRC 15100</name>
    <dbReference type="NCBI Taxonomy" id="1219049"/>
    <lineage>
        <taxon>Bacteria</taxon>
        <taxon>Pseudomonadati</taxon>
        <taxon>Pseudomonadota</taxon>
        <taxon>Alphaproteobacteria</taxon>
        <taxon>Sphingomonadales</taxon>
        <taxon>Sphingomonadaceae</taxon>
        <taxon>Sphingomonas</taxon>
    </lineage>
</organism>
<evidence type="ECO:0000256" key="1">
    <source>
        <dbReference type="SAM" id="SignalP"/>
    </source>
</evidence>
<dbReference type="RefSeq" id="WP_042489321.1">
    <property type="nucleotide sequence ID" value="NZ_BBPI01000069.1"/>
</dbReference>